<dbReference type="SUPFAM" id="SSF51658">
    <property type="entry name" value="Xylose isomerase-like"/>
    <property type="match status" value="1"/>
</dbReference>
<dbReference type="AlphaFoldDB" id="A0A1I0R1S7"/>
<dbReference type="InterPro" id="IPR036237">
    <property type="entry name" value="Xyl_isomerase-like_sf"/>
</dbReference>
<evidence type="ECO:0000313" key="3">
    <source>
        <dbReference type="Proteomes" id="UP000199437"/>
    </source>
</evidence>
<dbReference type="GeneID" id="99987715"/>
<dbReference type="PANTHER" id="PTHR12110:SF53">
    <property type="entry name" value="BLR5974 PROTEIN"/>
    <property type="match status" value="1"/>
</dbReference>
<dbReference type="RefSeq" id="WP_090259408.1">
    <property type="nucleotide sequence ID" value="NZ_FOIR01000002.1"/>
</dbReference>
<dbReference type="Pfam" id="PF01261">
    <property type="entry name" value="AP_endonuc_2"/>
    <property type="match status" value="1"/>
</dbReference>
<dbReference type="InterPro" id="IPR006311">
    <property type="entry name" value="TAT_signal"/>
</dbReference>
<dbReference type="EMBL" id="FOIR01000002">
    <property type="protein sequence ID" value="SEW33634.1"/>
    <property type="molecule type" value="Genomic_DNA"/>
</dbReference>
<dbReference type="InterPro" id="IPR019546">
    <property type="entry name" value="TAT_signal_bac_arc"/>
</dbReference>
<dbReference type="Proteomes" id="UP000199437">
    <property type="component" value="Unassembled WGS sequence"/>
</dbReference>
<name>A0A1I0R1S7_9BACT</name>
<dbReference type="OrthoDB" id="1114629at2"/>
<organism evidence="2 3">
    <name type="scientific">Roseivirga pacifica</name>
    <dbReference type="NCBI Taxonomy" id="1267423"/>
    <lineage>
        <taxon>Bacteria</taxon>
        <taxon>Pseudomonadati</taxon>
        <taxon>Bacteroidota</taxon>
        <taxon>Cytophagia</taxon>
        <taxon>Cytophagales</taxon>
        <taxon>Roseivirgaceae</taxon>
        <taxon>Roseivirga</taxon>
    </lineage>
</organism>
<dbReference type="PROSITE" id="PS51318">
    <property type="entry name" value="TAT"/>
    <property type="match status" value="1"/>
</dbReference>
<evidence type="ECO:0000313" key="2">
    <source>
        <dbReference type="EMBL" id="SEW33634.1"/>
    </source>
</evidence>
<dbReference type="STRING" id="1267423.SAMN05216290_3034"/>
<dbReference type="NCBIfam" id="TIGR01409">
    <property type="entry name" value="TAT_signal_seq"/>
    <property type="match status" value="1"/>
</dbReference>
<sequence length="306" mass="33728">MENRRSFLKKAALAGAGFSFLPKTLNLLTPAKPLFSLAQWSLHRAFHSGELAAVDFPLISKNQFDIDAVEYVNSFYADKKKDSAFWNEMLNKTKSEGVKNLLIMVDAEGELGNANSTARKQAVQNHFGWVDIAAKLGCHSIRVNAFGDENRTAIKSALVDGLGSLCEYSEKAKINVVIENHGLYSSDADFVVEVIKAVDNPYMGTLPDFGNWCTSELWGSTNGDSCKTAYDHLQGVKKFMPYAKGVSAKTYDFDAQGNQPKLDYKTMLQAVKDAGYSGHIGIEYEGGNLSEAEGIKASKRLIERLW</sequence>
<dbReference type="InterPro" id="IPR013022">
    <property type="entry name" value="Xyl_isomerase-like_TIM-brl"/>
</dbReference>
<protein>
    <submittedName>
        <fullName evidence="2">Tat (Twin-arginine translocation) pathway signal sequence</fullName>
    </submittedName>
</protein>
<dbReference type="PANTHER" id="PTHR12110">
    <property type="entry name" value="HYDROXYPYRUVATE ISOMERASE"/>
    <property type="match status" value="1"/>
</dbReference>
<proteinExistence type="predicted"/>
<dbReference type="Gene3D" id="3.20.20.150">
    <property type="entry name" value="Divalent-metal-dependent TIM barrel enzymes"/>
    <property type="match status" value="1"/>
</dbReference>
<accession>A0A1I0R1S7</accession>
<keyword evidence="3" id="KW-1185">Reference proteome</keyword>
<gene>
    <name evidence="2" type="ORF">SAMN05216290_3034</name>
</gene>
<reference evidence="3" key="1">
    <citation type="submission" date="2016-10" db="EMBL/GenBank/DDBJ databases">
        <authorList>
            <person name="Varghese N."/>
            <person name="Submissions S."/>
        </authorList>
    </citation>
    <scope>NUCLEOTIDE SEQUENCE [LARGE SCALE GENOMIC DNA]</scope>
    <source>
        <strain evidence="3">CGMCC 1.12402</strain>
    </source>
</reference>
<evidence type="ECO:0000259" key="1">
    <source>
        <dbReference type="Pfam" id="PF01261"/>
    </source>
</evidence>
<feature type="domain" description="Xylose isomerase-like TIM barrel" evidence="1">
    <location>
        <begin position="66"/>
        <end position="303"/>
    </location>
</feature>
<dbReference type="InterPro" id="IPR050312">
    <property type="entry name" value="IolE/XylAMocC-like"/>
</dbReference>